<feature type="repeat" description="TPR" evidence="3">
    <location>
        <begin position="704"/>
        <end position="737"/>
    </location>
</feature>
<dbReference type="EMBL" id="MGIZ01000056">
    <property type="protein sequence ID" value="OGM97236.1"/>
    <property type="molecule type" value="Genomic_DNA"/>
</dbReference>
<feature type="transmembrane region" description="Helical" evidence="5">
    <location>
        <begin position="310"/>
        <end position="330"/>
    </location>
</feature>
<feature type="transmembrane region" description="Helical" evidence="5">
    <location>
        <begin position="466"/>
        <end position="483"/>
    </location>
</feature>
<dbReference type="SMART" id="SM00028">
    <property type="entry name" value="TPR"/>
    <property type="match status" value="3"/>
</dbReference>
<organism evidence="6 7">
    <name type="scientific">Candidatus Yanofskybacteria bacterium RIFCSPHIGHO2_01_FULL_39_8b</name>
    <dbReference type="NCBI Taxonomy" id="1802659"/>
    <lineage>
        <taxon>Bacteria</taxon>
        <taxon>Candidatus Yanofskyibacteriota</taxon>
    </lineage>
</organism>
<comment type="caution">
    <text evidence="6">The sequence shown here is derived from an EMBL/GenBank/DDBJ whole genome shotgun (WGS) entry which is preliminary data.</text>
</comment>
<evidence type="ECO:0000313" key="6">
    <source>
        <dbReference type="EMBL" id="OGM97236.1"/>
    </source>
</evidence>
<feature type="repeat" description="TPR" evidence="3">
    <location>
        <begin position="772"/>
        <end position="805"/>
    </location>
</feature>
<proteinExistence type="predicted"/>
<dbReference type="InterPro" id="IPR051012">
    <property type="entry name" value="CellSynth/LPSAsmb/PSIAsmb"/>
</dbReference>
<dbReference type="SUPFAM" id="SSF48452">
    <property type="entry name" value="TPR-like"/>
    <property type="match status" value="1"/>
</dbReference>
<dbReference type="PANTHER" id="PTHR45586:SF1">
    <property type="entry name" value="LIPOPOLYSACCHARIDE ASSEMBLY PROTEIN B"/>
    <property type="match status" value="1"/>
</dbReference>
<dbReference type="InterPro" id="IPR011990">
    <property type="entry name" value="TPR-like_helical_dom_sf"/>
</dbReference>
<dbReference type="Pfam" id="PF13432">
    <property type="entry name" value="TPR_16"/>
    <property type="match status" value="2"/>
</dbReference>
<keyword evidence="5" id="KW-1133">Transmembrane helix</keyword>
<evidence type="ECO:0000256" key="2">
    <source>
        <dbReference type="ARBA" id="ARBA00022803"/>
    </source>
</evidence>
<feature type="transmembrane region" description="Helical" evidence="5">
    <location>
        <begin position="228"/>
        <end position="248"/>
    </location>
</feature>
<protein>
    <submittedName>
        <fullName evidence="6">Uncharacterized protein</fullName>
    </submittedName>
</protein>
<feature type="transmembrane region" description="Helical" evidence="5">
    <location>
        <begin position="76"/>
        <end position="97"/>
    </location>
</feature>
<keyword evidence="2 3" id="KW-0802">TPR repeat</keyword>
<feature type="transmembrane region" description="Helical" evidence="5">
    <location>
        <begin position="495"/>
        <end position="518"/>
    </location>
</feature>
<keyword evidence="1" id="KW-0677">Repeat</keyword>
<feature type="transmembrane region" description="Helical" evidence="5">
    <location>
        <begin position="164"/>
        <end position="184"/>
    </location>
</feature>
<reference evidence="6 7" key="1">
    <citation type="journal article" date="2016" name="Nat. Commun.">
        <title>Thousands of microbial genomes shed light on interconnected biogeochemical processes in an aquifer system.</title>
        <authorList>
            <person name="Anantharaman K."/>
            <person name="Brown C.T."/>
            <person name="Hug L.A."/>
            <person name="Sharon I."/>
            <person name="Castelle C.J."/>
            <person name="Probst A.J."/>
            <person name="Thomas B.C."/>
            <person name="Singh A."/>
            <person name="Wilkins M.J."/>
            <person name="Karaoz U."/>
            <person name="Brodie E.L."/>
            <person name="Williams K.H."/>
            <person name="Hubbard S.S."/>
            <person name="Banfield J.F."/>
        </authorList>
    </citation>
    <scope>NUCLEOTIDE SEQUENCE [LARGE SCALE GENOMIC DNA]</scope>
</reference>
<feature type="compositionally biased region" description="Basic and acidic residues" evidence="4">
    <location>
        <begin position="1"/>
        <end position="13"/>
    </location>
</feature>
<dbReference type="Proteomes" id="UP000177594">
    <property type="component" value="Unassembled WGS sequence"/>
</dbReference>
<dbReference type="AlphaFoldDB" id="A0A1F8E8N5"/>
<evidence type="ECO:0000256" key="4">
    <source>
        <dbReference type="SAM" id="MobiDB-lite"/>
    </source>
</evidence>
<feature type="region of interest" description="Disordered" evidence="4">
    <location>
        <begin position="1"/>
        <end position="21"/>
    </location>
</feature>
<name>A0A1F8E8N5_9BACT</name>
<feature type="transmembrane region" description="Helical" evidence="5">
    <location>
        <begin position="444"/>
        <end position="460"/>
    </location>
</feature>
<feature type="transmembrane region" description="Helical" evidence="5">
    <location>
        <begin position="401"/>
        <end position="424"/>
    </location>
</feature>
<accession>A0A1F8E8N5</accession>
<feature type="transmembrane region" description="Helical" evidence="5">
    <location>
        <begin position="260"/>
        <end position="277"/>
    </location>
</feature>
<evidence type="ECO:0000256" key="5">
    <source>
        <dbReference type="SAM" id="Phobius"/>
    </source>
</evidence>
<keyword evidence="5" id="KW-0472">Membrane</keyword>
<feature type="transmembrane region" description="Helical" evidence="5">
    <location>
        <begin position="135"/>
        <end position="152"/>
    </location>
</feature>
<feature type="transmembrane region" description="Helical" evidence="5">
    <location>
        <begin position="283"/>
        <end position="301"/>
    </location>
</feature>
<dbReference type="PANTHER" id="PTHR45586">
    <property type="entry name" value="TPR REPEAT-CONTAINING PROTEIN PA4667"/>
    <property type="match status" value="1"/>
</dbReference>
<feature type="transmembrane region" description="Helical" evidence="5">
    <location>
        <begin position="196"/>
        <end position="222"/>
    </location>
</feature>
<keyword evidence="5" id="KW-0812">Transmembrane</keyword>
<dbReference type="PROSITE" id="PS50005">
    <property type="entry name" value="TPR"/>
    <property type="match status" value="3"/>
</dbReference>
<evidence type="ECO:0000313" key="7">
    <source>
        <dbReference type="Proteomes" id="UP000177594"/>
    </source>
</evidence>
<dbReference type="InterPro" id="IPR019734">
    <property type="entry name" value="TPR_rpt"/>
</dbReference>
<feature type="transmembrane region" description="Helical" evidence="5">
    <location>
        <begin position="103"/>
        <end position="128"/>
    </location>
</feature>
<feature type="repeat" description="TPR" evidence="3">
    <location>
        <begin position="738"/>
        <end position="771"/>
    </location>
</feature>
<sequence length="836" mass="93870">MDLNFWKKDDNNNSRKLQPDQFESNQFEVESEAGSARYSEDENLSNERREIVTSETDYIEPADPEKARLYNKISKWAIYAAVFLMPLFFLPFTTNVLEINKLMLLLVIASIGMVAWLLGVVSSGYLAWRNNPIDKGLLILLGAFIVSAIFSFDTFKSIFSFSNGLSNTLVSVVALTIFYFLVVNNTEDNGRIVRSLAVLSIVSALLYGLLQIFGLHIVWLTFAKSKSFNTVGSLNALGILAAVSLPLFSKGRIDLRWLRGLYLEKIGIFAVLFLLFILNWWVLWTVAIAGMVIMVILENLTGSRFRINKFILPMTVVVLGVFMMVVRLNLNPLKVNLPIEVAPSFNLSKDITVSVLNERFIYGYGLENYSIAFDRYGAGQLANSTLFDTKFFDAVSEVFTLIVHGGLVMVVGLLAVLTSVIFMFWRFKKYTAKSQNRTELNEDVGILASFGTILTAMFLYPFNLTAMFVFYLFMGLSVLVIYSNDKKEFNIEEKISLSLGSSLGFIGGLILALVGIYYGATIYISDIKYAQAISESDKDKSAGLLVEAINWNNKDDRYYRSASQKAIELLAKELSQKQSPERDARMQNYVSTSVNLAKNATEIAPREALNWANLGFIYQNLLTVVDGVDKLSEDAYMKAAELRPGDPSFTYRIGMLYLSKFDRYNDLIATKRANPSAVFQDAKTSINKAEEYLKKTTELSNNFGLAVYNLGLVYERQGELAEAIEQLEKVVPANSNLPSLAFELGLLYYRAGRKDDALAALQRAILLASDYANARWYLALIYEERKDLDSAIDQLEKILSVEINKDHPTVLQKLQELQAGKTKIPPGNVLDQAPIR</sequence>
<gene>
    <name evidence="6" type="ORF">A2817_02450</name>
</gene>
<evidence type="ECO:0000256" key="1">
    <source>
        <dbReference type="ARBA" id="ARBA00022737"/>
    </source>
</evidence>
<dbReference type="Gene3D" id="1.25.40.10">
    <property type="entry name" value="Tetratricopeptide repeat domain"/>
    <property type="match status" value="2"/>
</dbReference>
<evidence type="ECO:0000256" key="3">
    <source>
        <dbReference type="PROSITE-ProRule" id="PRU00339"/>
    </source>
</evidence>